<protein>
    <submittedName>
        <fullName evidence="1">Uncharacterized protein</fullName>
    </submittedName>
</protein>
<dbReference type="AlphaFoldDB" id="A0A345VN94"/>
<reference evidence="1 2" key="1">
    <citation type="submission" date="2017-07" db="EMBL/GenBank/DDBJ databases">
        <title>Streptococcus pluranimalium as cause of bovine abortion.</title>
        <authorList>
            <person name="Rodriguez Campos S."/>
            <person name="Gobeli Brawand S."/>
            <person name="Brodard I."/>
            <person name="Rychener L."/>
            <person name="Perreten V."/>
        </authorList>
    </citation>
    <scope>NUCLEOTIDE SEQUENCE [LARGE SCALE GENOMIC DNA]</scope>
    <source>
        <strain evidence="1 2">14A0014</strain>
    </source>
</reference>
<evidence type="ECO:0000313" key="1">
    <source>
        <dbReference type="EMBL" id="AXJ14196.1"/>
    </source>
</evidence>
<sequence length="185" mass="21638">MDRRNQAWSTEEIDYLRTFAEFPDGDNCIVVSNYLKRTPGAVRTQIHKLRQDGVHTKLLDKWTEWEINALKNMNGKVTVKEQAELLGRSYSSVAHKRGELGLRTERKMTPAGRGKEIRKLAHQGLFRREIADKLGLNYSSLCHYIKREGIRCIEDEEGRLLGIKEAWKRHNQEMSLIFHKERQYG</sequence>
<dbReference type="Proteomes" id="UP000255411">
    <property type="component" value="Chromosome"/>
</dbReference>
<proteinExistence type="predicted"/>
<dbReference type="RefSeq" id="WP_000375925.1">
    <property type="nucleotide sequence ID" value="NZ_CP022601.1"/>
</dbReference>
<evidence type="ECO:0000313" key="2">
    <source>
        <dbReference type="Proteomes" id="UP000255411"/>
    </source>
</evidence>
<gene>
    <name evidence="1" type="ORF">Sp14A_23140</name>
</gene>
<dbReference type="EMBL" id="CP022601">
    <property type="protein sequence ID" value="AXJ14196.1"/>
    <property type="molecule type" value="Genomic_DNA"/>
</dbReference>
<name>A0A345VN94_9STRE</name>
<accession>A0A345VN94</accession>
<organism evidence="1 2">
    <name type="scientific">Streptococcus pluranimalium</name>
    <dbReference type="NCBI Taxonomy" id="82348"/>
    <lineage>
        <taxon>Bacteria</taxon>
        <taxon>Bacillati</taxon>
        <taxon>Bacillota</taxon>
        <taxon>Bacilli</taxon>
        <taxon>Lactobacillales</taxon>
        <taxon>Streptococcaceae</taxon>
        <taxon>Streptococcus</taxon>
    </lineage>
</organism>